<sequence>MVGEIRYLNARHEDTLVDIARQQDIGYDALRAANPGVDPWLPKAGTQILLPSEYILPATPRRGIVINLPAMRLFYYPPHGNTVETFPIGIGREGWNTPTGTTTITAKIRDPSWTPPASIRAEHAKNGDPLPAVVGPGPDNPLGQFALRLGWSGYLLHGTNKPYGVGMRVSHGCIRLMPNDIEALFAQVAPGTVVQVVDQPWLWGERDGSYFLQVFPPLHEKPDTRGQEQAFRRWLQEQIPAGMQISWVQALQVFREADGVPTLIAVRDPIPDAD</sequence>
<dbReference type="PANTHER" id="PTHR30582:SF24">
    <property type="entry name" value="L,D-TRANSPEPTIDASE ERFK_SRFK-RELATED"/>
    <property type="match status" value="1"/>
</dbReference>
<evidence type="ECO:0000256" key="9">
    <source>
        <dbReference type="PROSITE-ProRule" id="PRU01373"/>
    </source>
</evidence>
<dbReference type="InterPro" id="IPR036779">
    <property type="entry name" value="LysM_dom_sf"/>
</dbReference>
<dbReference type="GO" id="GO:0005576">
    <property type="term" value="C:extracellular region"/>
    <property type="evidence" value="ECO:0007669"/>
    <property type="project" value="TreeGrafter"/>
</dbReference>
<reference evidence="12" key="1">
    <citation type="journal article" date="2021" name="ISME J.">
        <title>Genomic evolution of the class Acidithiobacillia: deep-branching Proteobacteria living in extreme acidic conditions.</title>
        <authorList>
            <person name="Moya-Beltran A."/>
            <person name="Beard S."/>
            <person name="Rojas-Villalobos C."/>
            <person name="Issotta F."/>
            <person name="Gallardo Y."/>
            <person name="Ulloa R."/>
            <person name="Giaveno A."/>
            <person name="Degli Esposti M."/>
            <person name="Johnson D.B."/>
            <person name="Quatrini R."/>
        </authorList>
    </citation>
    <scope>NUCLEOTIDE SEQUENCE</scope>
    <source>
        <strain evidence="12">VAN18-1</strain>
    </source>
</reference>
<dbReference type="Pfam" id="PF03734">
    <property type="entry name" value="YkuD"/>
    <property type="match status" value="1"/>
</dbReference>
<accession>A0AAE2YME6</accession>
<proteinExistence type="inferred from homology"/>
<feature type="domain" description="L,D-TPase catalytic" evidence="11">
    <location>
        <begin position="62"/>
        <end position="197"/>
    </location>
</feature>
<comment type="similarity">
    <text evidence="2">Belongs to the YkuD family.</text>
</comment>
<dbReference type="GO" id="GO:0018104">
    <property type="term" value="P:peptidoglycan-protein cross-linking"/>
    <property type="evidence" value="ECO:0007669"/>
    <property type="project" value="TreeGrafter"/>
</dbReference>
<dbReference type="Gene3D" id="3.10.350.10">
    <property type="entry name" value="LysM domain"/>
    <property type="match status" value="1"/>
</dbReference>
<keyword evidence="7 9" id="KW-0573">Peptidoglycan synthesis</keyword>
<name>A0AAE2YME6_9PROT</name>
<dbReference type="GO" id="GO:0071972">
    <property type="term" value="F:peptidoglycan L,D-transpeptidase activity"/>
    <property type="evidence" value="ECO:0007669"/>
    <property type="project" value="TreeGrafter"/>
</dbReference>
<dbReference type="InterPro" id="IPR018392">
    <property type="entry name" value="LysM"/>
</dbReference>
<protein>
    <submittedName>
        <fullName evidence="12">L,D-transpeptidase family protein</fullName>
    </submittedName>
</protein>
<evidence type="ECO:0000259" key="11">
    <source>
        <dbReference type="PROSITE" id="PS52029"/>
    </source>
</evidence>
<organism evidence="12 13">
    <name type="scientific">Igneacidithiobacillus copahuensis</name>
    <dbReference type="NCBI Taxonomy" id="2724909"/>
    <lineage>
        <taxon>Bacteria</taxon>
        <taxon>Pseudomonadati</taxon>
        <taxon>Pseudomonadota</taxon>
        <taxon>Acidithiobacillia</taxon>
        <taxon>Acidithiobacillales</taxon>
        <taxon>Acidithiobacillaceae</taxon>
        <taxon>Igneacidithiobacillus</taxon>
    </lineage>
</organism>
<keyword evidence="3" id="KW-0328">Glycosyltransferase</keyword>
<evidence type="ECO:0000256" key="6">
    <source>
        <dbReference type="ARBA" id="ARBA00022960"/>
    </source>
</evidence>
<dbReference type="InterPro" id="IPR005490">
    <property type="entry name" value="LD_TPept_cat_dom"/>
</dbReference>
<keyword evidence="5" id="KW-0378">Hydrolase</keyword>
<keyword evidence="13" id="KW-1185">Reference proteome</keyword>
<evidence type="ECO:0000256" key="5">
    <source>
        <dbReference type="ARBA" id="ARBA00022801"/>
    </source>
</evidence>
<dbReference type="GO" id="GO:0071555">
    <property type="term" value="P:cell wall organization"/>
    <property type="evidence" value="ECO:0007669"/>
    <property type="project" value="UniProtKB-UniRule"/>
</dbReference>
<dbReference type="SUPFAM" id="SSF141523">
    <property type="entry name" value="L,D-transpeptidase catalytic domain-like"/>
    <property type="match status" value="1"/>
</dbReference>
<dbReference type="Gene3D" id="2.40.440.10">
    <property type="entry name" value="L,D-transpeptidase catalytic domain-like"/>
    <property type="match status" value="1"/>
</dbReference>
<evidence type="ECO:0000256" key="1">
    <source>
        <dbReference type="ARBA" id="ARBA00004752"/>
    </source>
</evidence>
<feature type="active site" description="Proton donor/acceptor" evidence="9">
    <location>
        <position position="157"/>
    </location>
</feature>
<dbReference type="CDD" id="cd16913">
    <property type="entry name" value="YkuD_like"/>
    <property type="match status" value="1"/>
</dbReference>
<dbReference type="CDD" id="cd00118">
    <property type="entry name" value="LysM"/>
    <property type="match status" value="1"/>
</dbReference>
<dbReference type="Pfam" id="PF01476">
    <property type="entry name" value="LysM"/>
    <property type="match status" value="1"/>
</dbReference>
<evidence type="ECO:0000256" key="8">
    <source>
        <dbReference type="ARBA" id="ARBA00023316"/>
    </source>
</evidence>
<dbReference type="GO" id="GO:0008360">
    <property type="term" value="P:regulation of cell shape"/>
    <property type="evidence" value="ECO:0007669"/>
    <property type="project" value="UniProtKB-UniRule"/>
</dbReference>
<keyword evidence="8 9" id="KW-0961">Cell wall biogenesis/degradation</keyword>
<dbReference type="PANTHER" id="PTHR30582">
    <property type="entry name" value="L,D-TRANSPEPTIDASE"/>
    <property type="match status" value="1"/>
</dbReference>
<evidence type="ECO:0000256" key="4">
    <source>
        <dbReference type="ARBA" id="ARBA00022679"/>
    </source>
</evidence>
<evidence type="ECO:0000256" key="3">
    <source>
        <dbReference type="ARBA" id="ARBA00022676"/>
    </source>
</evidence>
<evidence type="ECO:0000259" key="10">
    <source>
        <dbReference type="PROSITE" id="PS51782"/>
    </source>
</evidence>
<gene>
    <name evidence="12" type="ORF">HFQ13_00330</name>
</gene>
<comment type="caution">
    <text evidence="12">The sequence shown here is derived from an EMBL/GenBank/DDBJ whole genome shotgun (WGS) entry which is preliminary data.</text>
</comment>
<evidence type="ECO:0000256" key="7">
    <source>
        <dbReference type="ARBA" id="ARBA00022984"/>
    </source>
</evidence>
<dbReference type="AlphaFoldDB" id="A0AAE2YME6"/>
<keyword evidence="4" id="KW-0808">Transferase</keyword>
<evidence type="ECO:0000313" key="12">
    <source>
        <dbReference type="EMBL" id="MBU2786675.1"/>
    </source>
</evidence>
<comment type="pathway">
    <text evidence="1 9">Cell wall biogenesis; peptidoglycan biosynthesis.</text>
</comment>
<evidence type="ECO:0000313" key="13">
    <source>
        <dbReference type="Proteomes" id="UP001197378"/>
    </source>
</evidence>
<dbReference type="PROSITE" id="PS52029">
    <property type="entry name" value="LD_TPASE"/>
    <property type="match status" value="1"/>
</dbReference>
<keyword evidence="6 9" id="KW-0133">Cell shape</keyword>
<feature type="domain" description="LysM" evidence="10">
    <location>
        <begin position="6"/>
        <end position="50"/>
    </location>
</feature>
<feature type="active site" description="Nucleophile" evidence="9">
    <location>
        <position position="173"/>
    </location>
</feature>
<evidence type="ECO:0000256" key="2">
    <source>
        <dbReference type="ARBA" id="ARBA00005992"/>
    </source>
</evidence>
<dbReference type="InterPro" id="IPR038063">
    <property type="entry name" value="Transpep_catalytic_dom"/>
</dbReference>
<dbReference type="Proteomes" id="UP001197378">
    <property type="component" value="Unassembled WGS sequence"/>
</dbReference>
<dbReference type="InterPro" id="IPR050979">
    <property type="entry name" value="LD-transpeptidase"/>
</dbReference>
<dbReference type="EMBL" id="JAAXYO010000012">
    <property type="protein sequence ID" value="MBU2786675.1"/>
    <property type="molecule type" value="Genomic_DNA"/>
</dbReference>
<dbReference type="GO" id="GO:0016757">
    <property type="term" value="F:glycosyltransferase activity"/>
    <property type="evidence" value="ECO:0007669"/>
    <property type="project" value="UniProtKB-KW"/>
</dbReference>
<dbReference type="PROSITE" id="PS51782">
    <property type="entry name" value="LYSM"/>
    <property type="match status" value="1"/>
</dbReference>